<evidence type="ECO:0000313" key="1">
    <source>
        <dbReference type="EMBL" id="RKD34670.1"/>
    </source>
</evidence>
<organism evidence="1 2">
    <name type="scientific">Thermohalobacter berrensis</name>
    <dbReference type="NCBI Taxonomy" id="99594"/>
    <lineage>
        <taxon>Bacteria</taxon>
        <taxon>Bacillati</taxon>
        <taxon>Bacillota</taxon>
        <taxon>Tissierellia</taxon>
        <taxon>Tissierellales</taxon>
        <taxon>Thermohalobacteraceae</taxon>
        <taxon>Thermohalobacter</taxon>
    </lineage>
</organism>
<keyword evidence="2" id="KW-1185">Reference proteome</keyword>
<dbReference type="EMBL" id="MCIB01000001">
    <property type="protein sequence ID" value="RKD34670.1"/>
    <property type="molecule type" value="Genomic_DNA"/>
</dbReference>
<proteinExistence type="predicted"/>
<dbReference type="AlphaFoldDB" id="A0A419TB25"/>
<protein>
    <recommendedName>
        <fullName evidence="3">STAS/SEC14 domain-containing protein</fullName>
    </recommendedName>
</protein>
<evidence type="ECO:0000313" key="2">
    <source>
        <dbReference type="Proteomes" id="UP000284177"/>
    </source>
</evidence>
<comment type="caution">
    <text evidence="1">The sequence shown here is derived from an EMBL/GenBank/DDBJ whole genome shotgun (WGS) entry which is preliminary data.</text>
</comment>
<dbReference type="Proteomes" id="UP000284177">
    <property type="component" value="Unassembled WGS sequence"/>
</dbReference>
<name>A0A419TB25_9FIRM</name>
<evidence type="ECO:0008006" key="3">
    <source>
        <dbReference type="Google" id="ProtNLM"/>
    </source>
</evidence>
<gene>
    <name evidence="1" type="ORF">BET03_02255</name>
</gene>
<dbReference type="OrthoDB" id="2047045at2"/>
<sequence length="129" mass="14945">MIIKDTQGKYEVKVNTNRNIVYEKLIGLFKDEDMERYHEEFKNKIAPALKGQKWTKCTDLREYKTSSITETGKKHLEWCKKNGMVPGAIIVSSAVVKMQMNRIAREDKLAPTAFTDEKEADAWLKEQGF</sequence>
<accession>A0A419TB25</accession>
<reference evidence="1 2" key="1">
    <citation type="submission" date="2016-08" db="EMBL/GenBank/DDBJ databases">
        <title>Novel Firmicutes and Novel Genomes.</title>
        <authorList>
            <person name="Poppleton D.I."/>
            <person name="Gribaldo S."/>
        </authorList>
    </citation>
    <scope>NUCLEOTIDE SEQUENCE [LARGE SCALE GENOMIC DNA]</scope>
    <source>
        <strain evidence="1 2">CTT3</strain>
    </source>
</reference>
<dbReference type="RefSeq" id="WP_120166806.1">
    <property type="nucleotide sequence ID" value="NZ_MCIB01000001.1"/>
</dbReference>